<proteinExistence type="predicted"/>
<dbReference type="Proteomes" id="UP000327013">
    <property type="component" value="Chromosome 1"/>
</dbReference>
<feature type="region of interest" description="Disordered" evidence="1">
    <location>
        <begin position="59"/>
        <end position="89"/>
    </location>
</feature>
<reference evidence="2 3" key="1">
    <citation type="submission" date="2019-06" db="EMBL/GenBank/DDBJ databases">
        <title>A chromosomal-level reference genome of Carpinus fangiana (Coryloideae, Betulaceae).</title>
        <authorList>
            <person name="Yang X."/>
            <person name="Wang Z."/>
            <person name="Zhang L."/>
            <person name="Hao G."/>
            <person name="Liu J."/>
            <person name="Yang Y."/>
        </authorList>
    </citation>
    <scope>NUCLEOTIDE SEQUENCE [LARGE SCALE GENOMIC DNA]</scope>
    <source>
        <strain evidence="2">Cfa_2016G</strain>
        <tissue evidence="2">Leaf</tissue>
    </source>
</reference>
<accession>A0A5N6Q9E4</accession>
<dbReference type="OrthoDB" id="1743229at2759"/>
<protein>
    <submittedName>
        <fullName evidence="2">Uncharacterized protein</fullName>
    </submittedName>
</protein>
<evidence type="ECO:0000313" key="2">
    <source>
        <dbReference type="EMBL" id="KAE7995229.1"/>
    </source>
</evidence>
<dbReference type="AlphaFoldDB" id="A0A5N6Q9E4"/>
<name>A0A5N6Q9E4_9ROSI</name>
<evidence type="ECO:0000256" key="1">
    <source>
        <dbReference type="SAM" id="MobiDB-lite"/>
    </source>
</evidence>
<sequence>MEDDDEFGDLYTNVLRPFTSTSASSDALQPHWVSLAPPSLTRPIDLNLKNDNDEILFGAPRANPAATNRPSDQTLAPHPTELDSAPNLVPRTERVKDFSGRSGFWTEGVWNYRKRLLLRM</sequence>
<feature type="compositionally biased region" description="Low complexity" evidence="1">
    <location>
        <begin position="59"/>
        <end position="70"/>
    </location>
</feature>
<dbReference type="EMBL" id="CM017321">
    <property type="protein sequence ID" value="KAE7995229.1"/>
    <property type="molecule type" value="Genomic_DNA"/>
</dbReference>
<gene>
    <name evidence="2" type="ORF">FH972_000050</name>
</gene>
<keyword evidence="3" id="KW-1185">Reference proteome</keyword>
<organism evidence="2 3">
    <name type="scientific">Carpinus fangiana</name>
    <dbReference type="NCBI Taxonomy" id="176857"/>
    <lineage>
        <taxon>Eukaryota</taxon>
        <taxon>Viridiplantae</taxon>
        <taxon>Streptophyta</taxon>
        <taxon>Embryophyta</taxon>
        <taxon>Tracheophyta</taxon>
        <taxon>Spermatophyta</taxon>
        <taxon>Magnoliopsida</taxon>
        <taxon>eudicotyledons</taxon>
        <taxon>Gunneridae</taxon>
        <taxon>Pentapetalae</taxon>
        <taxon>rosids</taxon>
        <taxon>fabids</taxon>
        <taxon>Fagales</taxon>
        <taxon>Betulaceae</taxon>
        <taxon>Carpinus</taxon>
    </lineage>
</organism>
<evidence type="ECO:0000313" key="3">
    <source>
        <dbReference type="Proteomes" id="UP000327013"/>
    </source>
</evidence>